<dbReference type="InterPro" id="IPR017259">
    <property type="entry name" value="UCP037672"/>
</dbReference>
<dbReference type="RefSeq" id="WP_128388705.1">
    <property type="nucleotide sequence ID" value="NZ_SBII01000002.1"/>
</dbReference>
<feature type="transmembrane region" description="Helical" evidence="1">
    <location>
        <begin position="75"/>
        <end position="91"/>
    </location>
</feature>
<keyword evidence="1" id="KW-0812">Transmembrane</keyword>
<dbReference type="AlphaFoldDB" id="A0A444HDY5"/>
<name>A0A444HDY5_9FLAO</name>
<comment type="caution">
    <text evidence="2">The sequence shown here is derived from an EMBL/GenBank/DDBJ whole genome shotgun (WGS) entry which is preliminary data.</text>
</comment>
<dbReference type="Pfam" id="PF12650">
    <property type="entry name" value="DUF3784"/>
    <property type="match status" value="1"/>
</dbReference>
<protein>
    <submittedName>
        <fullName evidence="2">DUF3784 domain-containing protein</fullName>
    </submittedName>
</protein>
<dbReference type="EMBL" id="SBII01000002">
    <property type="protein sequence ID" value="RWX02433.1"/>
    <property type="molecule type" value="Genomic_DNA"/>
</dbReference>
<accession>A0A444HDY5</accession>
<evidence type="ECO:0000313" key="3">
    <source>
        <dbReference type="Proteomes" id="UP000287527"/>
    </source>
</evidence>
<keyword evidence="1" id="KW-0472">Membrane</keyword>
<dbReference type="Proteomes" id="UP000287527">
    <property type="component" value="Unassembled WGS sequence"/>
</dbReference>
<proteinExistence type="predicted"/>
<keyword evidence="3" id="KW-1185">Reference proteome</keyword>
<sequence length="105" mass="11786">MIIIALIFIAVGIIVKHGKMYSLMAGYNTMTIEEKAKIDSAGLATLFRNVMFAMAIGLTAGYFLEMWLSNPDIEFYTFFGVIVTGTIYLIVKGNSDKYRLDNKKQ</sequence>
<feature type="transmembrane region" description="Helical" evidence="1">
    <location>
        <begin position="42"/>
        <end position="63"/>
    </location>
</feature>
<gene>
    <name evidence="2" type="ORF">EPI11_04225</name>
</gene>
<keyword evidence="1" id="KW-1133">Transmembrane helix</keyword>
<evidence type="ECO:0000256" key="1">
    <source>
        <dbReference type="SAM" id="Phobius"/>
    </source>
</evidence>
<organism evidence="2 3">
    <name type="scientific">Flavobacterium cerinum</name>
    <dbReference type="NCBI Taxonomy" id="2502784"/>
    <lineage>
        <taxon>Bacteria</taxon>
        <taxon>Pseudomonadati</taxon>
        <taxon>Bacteroidota</taxon>
        <taxon>Flavobacteriia</taxon>
        <taxon>Flavobacteriales</taxon>
        <taxon>Flavobacteriaceae</taxon>
        <taxon>Flavobacterium</taxon>
    </lineage>
</organism>
<dbReference type="OrthoDB" id="836288at2"/>
<evidence type="ECO:0000313" key="2">
    <source>
        <dbReference type="EMBL" id="RWX02433.1"/>
    </source>
</evidence>
<reference evidence="2 3" key="1">
    <citation type="submission" date="2019-01" db="EMBL/GenBank/DDBJ databases">
        <title>Flavobacterium sp. nov.,isolated from freshwater.</title>
        <authorList>
            <person name="Zhang R."/>
            <person name="Du Z.-J."/>
        </authorList>
    </citation>
    <scope>NUCLEOTIDE SEQUENCE [LARGE SCALE GENOMIC DNA]</scope>
    <source>
        <strain evidence="2 3">1E403</strain>
    </source>
</reference>